<organism evidence="1 2">
    <name type="scientific">Caloramator quimbayensis</name>
    <dbReference type="NCBI Taxonomy" id="1147123"/>
    <lineage>
        <taxon>Bacteria</taxon>
        <taxon>Bacillati</taxon>
        <taxon>Bacillota</taxon>
        <taxon>Clostridia</taxon>
        <taxon>Eubacteriales</taxon>
        <taxon>Clostridiaceae</taxon>
        <taxon>Caloramator</taxon>
    </lineage>
</organism>
<dbReference type="RefSeq" id="WP_078697748.1">
    <property type="nucleotide sequence ID" value="NZ_FUYH01000037.1"/>
</dbReference>
<reference evidence="2" key="1">
    <citation type="submission" date="2017-02" db="EMBL/GenBank/DDBJ databases">
        <authorList>
            <person name="Varghese N."/>
            <person name="Submissions S."/>
        </authorList>
    </citation>
    <scope>NUCLEOTIDE SEQUENCE [LARGE SCALE GENOMIC DNA]</scope>
    <source>
        <strain evidence="2">USBA 833</strain>
    </source>
</reference>
<dbReference type="EMBL" id="FUYH01000037">
    <property type="protein sequence ID" value="SKA99672.1"/>
    <property type="molecule type" value="Genomic_DNA"/>
</dbReference>
<dbReference type="OrthoDB" id="7365718at2"/>
<dbReference type="AlphaFoldDB" id="A0A1T4YCW7"/>
<dbReference type="Proteomes" id="UP000190105">
    <property type="component" value="Unassembled WGS sequence"/>
</dbReference>
<evidence type="ECO:0000313" key="2">
    <source>
        <dbReference type="Proteomes" id="UP000190105"/>
    </source>
</evidence>
<keyword evidence="2" id="KW-1185">Reference proteome</keyword>
<evidence type="ECO:0000313" key="1">
    <source>
        <dbReference type="EMBL" id="SKA99672.1"/>
    </source>
</evidence>
<proteinExistence type="predicted"/>
<gene>
    <name evidence="1" type="ORF">SAMN05443428_13718</name>
</gene>
<accession>A0A1T4YCW7</accession>
<sequence length="272" mass="32195">MKQGWIKSYRSDIESDVWAMPPLYYRVWHYILLSVNYEEKDIPMKDGSYLKILRGQYLTSIRTICKSIGWYEGGIFKEPNPKTVKEILDWMEKVGLITVEHGKFNRQYSLITIVNYENIQRDDFDIEIINKNESNTKETEDKQEEDITKNNKKEKELKENKENINSSFEDFWSEYPRKVEKKRTLRIFEKRIREGISSKELIAAAANYKKYCEDKGTDIKFIKHPATFIGIDKPYEEFIEGIPKDLTSLPKNVSDALKLYEESKAKEDVALW</sequence>
<protein>
    <submittedName>
        <fullName evidence="1">Uncharacterized protein</fullName>
    </submittedName>
</protein>
<name>A0A1T4YCW7_9CLOT</name>
<dbReference type="STRING" id="1147123.SAMN05443428_13718"/>